<evidence type="ECO:0000313" key="1">
    <source>
        <dbReference type="EMBL" id="RCV42510.1"/>
    </source>
</evidence>
<reference evidence="1" key="2">
    <citation type="submission" date="2015-07" db="EMBL/GenBank/DDBJ databases">
        <authorList>
            <person name="Noorani M."/>
        </authorList>
    </citation>
    <scope>NUCLEOTIDE SEQUENCE</scope>
    <source>
        <strain evidence="1">Yugu1</strain>
    </source>
</reference>
<name>A0A368SL34_SETIT</name>
<dbReference type="EMBL" id="CM003536">
    <property type="protein sequence ID" value="RCV42510.1"/>
    <property type="molecule type" value="Genomic_DNA"/>
</dbReference>
<dbReference type="AlphaFoldDB" id="A0A368SL34"/>
<organism evidence="1">
    <name type="scientific">Setaria italica</name>
    <name type="common">Foxtail millet</name>
    <name type="synonym">Panicum italicum</name>
    <dbReference type="NCBI Taxonomy" id="4555"/>
    <lineage>
        <taxon>Eukaryota</taxon>
        <taxon>Viridiplantae</taxon>
        <taxon>Streptophyta</taxon>
        <taxon>Embryophyta</taxon>
        <taxon>Tracheophyta</taxon>
        <taxon>Spermatophyta</taxon>
        <taxon>Magnoliopsida</taxon>
        <taxon>Liliopsida</taxon>
        <taxon>Poales</taxon>
        <taxon>Poaceae</taxon>
        <taxon>PACMAD clade</taxon>
        <taxon>Panicoideae</taxon>
        <taxon>Panicodae</taxon>
        <taxon>Paniceae</taxon>
        <taxon>Cenchrinae</taxon>
        <taxon>Setaria</taxon>
    </lineage>
</organism>
<reference evidence="1" key="1">
    <citation type="journal article" date="2012" name="Nat. Biotechnol.">
        <title>Reference genome sequence of the model plant Setaria.</title>
        <authorList>
            <person name="Bennetzen J.L."/>
            <person name="Schmutz J."/>
            <person name="Wang H."/>
            <person name="Percifield R."/>
            <person name="Hawkins J."/>
            <person name="Pontaroli A.C."/>
            <person name="Estep M."/>
            <person name="Feng L."/>
            <person name="Vaughn J.N."/>
            <person name="Grimwood J."/>
            <person name="Jenkins J."/>
            <person name="Barry K."/>
            <person name="Lindquist E."/>
            <person name="Hellsten U."/>
            <person name="Deshpande S."/>
            <person name="Wang X."/>
            <person name="Wu X."/>
            <person name="Mitros T."/>
            <person name="Triplett J."/>
            <person name="Yang X."/>
            <person name="Ye C.Y."/>
            <person name="Mauro-Herrera M."/>
            <person name="Wang L."/>
            <person name="Li P."/>
            <person name="Sharma M."/>
            <person name="Sharma R."/>
            <person name="Ronald P.C."/>
            <person name="Panaud O."/>
            <person name="Kellogg E.A."/>
            <person name="Brutnell T.P."/>
            <person name="Doust A.N."/>
            <person name="Tuskan G.A."/>
            <person name="Rokhsar D."/>
            <person name="Devos K.M."/>
        </authorList>
    </citation>
    <scope>NUCLEOTIDE SEQUENCE [LARGE SCALE GENOMIC DNA]</scope>
    <source>
        <strain evidence="1">Yugu1</strain>
    </source>
</reference>
<gene>
    <name evidence="1" type="ORF">SETIT_9G222500v2</name>
</gene>
<proteinExistence type="predicted"/>
<sequence>MFRRGERLGPSARRGARYPGFELNSLGLPRCGGGHSSLSSMLSVGGEEQAANCLPELPRAAAASPPGPDLIVERGRELKIELFSTTGHCSIPLLSAPPQLTRAPPAARSGAHLVVVLVVELAHLAEFMLVAGVAAAASRRGWKEMPGERKH</sequence>
<protein>
    <submittedName>
        <fullName evidence="1">Uncharacterized protein</fullName>
    </submittedName>
</protein>
<accession>A0A368SL34</accession>